<dbReference type="EMBL" id="JADIKF010000038">
    <property type="protein sequence ID" value="MBM7129509.1"/>
    <property type="molecule type" value="Genomic_DNA"/>
</dbReference>
<proteinExistence type="predicted"/>
<dbReference type="PANTHER" id="PTHR46825">
    <property type="entry name" value="D-ALANYL-D-ALANINE-CARBOXYPEPTIDASE/ENDOPEPTIDASE AMPH"/>
    <property type="match status" value="1"/>
</dbReference>
<evidence type="ECO:0000256" key="1">
    <source>
        <dbReference type="SAM" id="SignalP"/>
    </source>
</evidence>
<evidence type="ECO:0000313" key="3">
    <source>
        <dbReference type="EMBL" id="MBM7129509.1"/>
    </source>
</evidence>
<feature type="chain" id="PRO_5045913068" evidence="1">
    <location>
        <begin position="22"/>
        <end position="384"/>
    </location>
</feature>
<dbReference type="InterPro" id="IPR050491">
    <property type="entry name" value="AmpC-like"/>
</dbReference>
<dbReference type="Proteomes" id="UP001430193">
    <property type="component" value="Unassembled WGS sequence"/>
</dbReference>
<dbReference type="InterPro" id="IPR001466">
    <property type="entry name" value="Beta-lactam-related"/>
</dbReference>
<name>A0ABS2KEI6_9GAMM</name>
<feature type="domain" description="Beta-lactamase-related" evidence="2">
    <location>
        <begin position="33"/>
        <end position="366"/>
    </location>
</feature>
<feature type="signal peptide" evidence="1">
    <location>
        <begin position="1"/>
        <end position="21"/>
    </location>
</feature>
<dbReference type="RefSeq" id="WP_204631130.1">
    <property type="nucleotide sequence ID" value="NZ_BSOC01000003.1"/>
</dbReference>
<keyword evidence="4" id="KW-1185">Reference proteome</keyword>
<dbReference type="InterPro" id="IPR012338">
    <property type="entry name" value="Beta-lactam/transpept-like"/>
</dbReference>
<gene>
    <name evidence="3" type="ORF">ISS99_08235</name>
</gene>
<protein>
    <submittedName>
        <fullName evidence="3">Beta-lactamase family protein</fullName>
    </submittedName>
</protein>
<sequence length="384" mass="40986">MSKVTLAAALVFSLATMHATAASATEQAGGDDVDRVVRQYMQQKKIPGASVAVIKDGKLVKEASYGLASVELNVPVTDKTLYTLASTTKEFTSVAIMALVEDGKVSLDKSVRDYLPELPASWGAVTVRHCLSHTSGLPDGDAADNVNVTPLAGTQADLMKLLVTRPVGQPGVKTVYNQTEFMLLGDIIERVTGKPYKQYIEDRLLKPQGITDMQWGDAWTVVPGRASLYTAVEPTSDRLKLQIDAKGEPVMSKTGIHAFGSKAVPEWLTPAAGLNGNIQDMVRWESALWSGKVIKPQTLAMMGEAYKLRDGKAGDFGLGLIPDPFPGTGEPTVSSGGGAAVWIVTLPKSHITTIVLTNLQGSSPPMLALEVLQAYRKQPMPTGI</sequence>
<dbReference type="PANTHER" id="PTHR46825:SF9">
    <property type="entry name" value="BETA-LACTAMASE-RELATED DOMAIN-CONTAINING PROTEIN"/>
    <property type="match status" value="1"/>
</dbReference>
<comment type="caution">
    <text evidence="3">The sequence shown here is derived from an EMBL/GenBank/DDBJ whole genome shotgun (WGS) entry which is preliminary data.</text>
</comment>
<reference evidence="3" key="1">
    <citation type="submission" date="2020-10" db="EMBL/GenBank/DDBJ databases">
        <title>Phylogeny of dyella-like bacteria.</title>
        <authorList>
            <person name="Fu J."/>
        </authorList>
    </citation>
    <scope>NUCLEOTIDE SEQUENCE</scope>
    <source>
        <strain evidence="3">DHON07</strain>
    </source>
</reference>
<evidence type="ECO:0000313" key="4">
    <source>
        <dbReference type="Proteomes" id="UP001430193"/>
    </source>
</evidence>
<evidence type="ECO:0000259" key="2">
    <source>
        <dbReference type="Pfam" id="PF00144"/>
    </source>
</evidence>
<dbReference type="Gene3D" id="3.40.710.10">
    <property type="entry name" value="DD-peptidase/beta-lactamase superfamily"/>
    <property type="match status" value="1"/>
</dbReference>
<accession>A0ABS2KEI6</accession>
<dbReference type="SUPFAM" id="SSF56601">
    <property type="entry name" value="beta-lactamase/transpeptidase-like"/>
    <property type="match status" value="1"/>
</dbReference>
<dbReference type="Pfam" id="PF00144">
    <property type="entry name" value="Beta-lactamase"/>
    <property type="match status" value="1"/>
</dbReference>
<keyword evidence="1" id="KW-0732">Signal</keyword>
<organism evidence="3 4">
    <name type="scientific">Dyella mobilis</name>
    <dbReference type="NCBI Taxonomy" id="1849582"/>
    <lineage>
        <taxon>Bacteria</taxon>
        <taxon>Pseudomonadati</taxon>
        <taxon>Pseudomonadota</taxon>
        <taxon>Gammaproteobacteria</taxon>
        <taxon>Lysobacterales</taxon>
        <taxon>Rhodanobacteraceae</taxon>
        <taxon>Dyella</taxon>
    </lineage>
</organism>